<reference evidence="1 2" key="1">
    <citation type="submission" date="2024-02" db="EMBL/GenBank/DDBJ databases">
        <title>High-quality chromosome-scale genome assembly of Pensacola bahiagrass (Paspalum notatum Flugge var. saurae).</title>
        <authorList>
            <person name="Vega J.M."/>
            <person name="Podio M."/>
            <person name="Orjuela J."/>
            <person name="Siena L.A."/>
            <person name="Pessino S.C."/>
            <person name="Combes M.C."/>
            <person name="Mariac C."/>
            <person name="Albertini E."/>
            <person name="Pupilli F."/>
            <person name="Ortiz J.P.A."/>
            <person name="Leblanc O."/>
        </authorList>
    </citation>
    <scope>NUCLEOTIDE SEQUENCE [LARGE SCALE GENOMIC DNA]</scope>
    <source>
        <strain evidence="1">R1</strain>
        <tissue evidence="1">Leaf</tissue>
    </source>
</reference>
<accession>A0AAQ3TW11</accession>
<gene>
    <name evidence="1" type="ORF">U9M48_025884</name>
</gene>
<proteinExistence type="predicted"/>
<dbReference type="AlphaFoldDB" id="A0AAQ3TW11"/>
<organism evidence="1 2">
    <name type="scientific">Paspalum notatum var. saurae</name>
    <dbReference type="NCBI Taxonomy" id="547442"/>
    <lineage>
        <taxon>Eukaryota</taxon>
        <taxon>Viridiplantae</taxon>
        <taxon>Streptophyta</taxon>
        <taxon>Embryophyta</taxon>
        <taxon>Tracheophyta</taxon>
        <taxon>Spermatophyta</taxon>
        <taxon>Magnoliopsida</taxon>
        <taxon>Liliopsida</taxon>
        <taxon>Poales</taxon>
        <taxon>Poaceae</taxon>
        <taxon>PACMAD clade</taxon>
        <taxon>Panicoideae</taxon>
        <taxon>Andropogonodae</taxon>
        <taxon>Paspaleae</taxon>
        <taxon>Paspalinae</taxon>
        <taxon>Paspalum</taxon>
    </lineage>
</organism>
<name>A0AAQ3TW11_PASNO</name>
<dbReference type="EMBL" id="CP144749">
    <property type="protein sequence ID" value="WVZ78122.1"/>
    <property type="molecule type" value="Genomic_DNA"/>
</dbReference>
<evidence type="ECO:0000313" key="2">
    <source>
        <dbReference type="Proteomes" id="UP001341281"/>
    </source>
</evidence>
<protein>
    <submittedName>
        <fullName evidence="1">Uncharacterized protein</fullName>
    </submittedName>
</protein>
<sequence length="97" mass="10932">MGAHGGPHDENRPQAVTHGVRRLQTVDFHRGKRKNMTRRCCTAYRKTLLRRINKVSSLSYSELQDMLRFSSPMRLLGDGGIIPSRPLEGSKTSVITP</sequence>
<keyword evidence="2" id="KW-1185">Reference proteome</keyword>
<dbReference type="Proteomes" id="UP001341281">
    <property type="component" value="Chromosome 05"/>
</dbReference>
<evidence type="ECO:0000313" key="1">
    <source>
        <dbReference type="EMBL" id="WVZ78122.1"/>
    </source>
</evidence>